<protein>
    <recommendedName>
        <fullName evidence="4">Phage shock protein PspC N-terminal domain-containing protein</fullName>
    </recommendedName>
</protein>
<accession>A0A0G1HXR1</accession>
<evidence type="ECO:0000313" key="3">
    <source>
        <dbReference type="Proteomes" id="UP000034006"/>
    </source>
</evidence>
<name>A0A0G1HXR1_9BACT</name>
<evidence type="ECO:0008006" key="4">
    <source>
        <dbReference type="Google" id="ProtNLM"/>
    </source>
</evidence>
<keyword evidence="1" id="KW-0472">Membrane</keyword>
<sequence>MTPRKSTKPVVSAAPVVIPEPAKTTSPMNLVRGMALVGGLTAYALSYVTHGWFHAVMILMTILFSGVFLYTVALYVYAMLPEDTQEAIRDMLPW</sequence>
<comment type="caution">
    <text evidence="2">The sequence shown here is derived from an EMBL/GenBank/DDBJ whole genome shotgun (WGS) entry which is preliminary data.</text>
</comment>
<evidence type="ECO:0000313" key="2">
    <source>
        <dbReference type="EMBL" id="KKT51931.1"/>
    </source>
</evidence>
<reference evidence="2 3" key="1">
    <citation type="journal article" date="2015" name="Nature">
        <title>rRNA introns, odd ribosomes, and small enigmatic genomes across a large radiation of phyla.</title>
        <authorList>
            <person name="Brown C.T."/>
            <person name="Hug L.A."/>
            <person name="Thomas B.C."/>
            <person name="Sharon I."/>
            <person name="Castelle C.J."/>
            <person name="Singh A."/>
            <person name="Wilkins M.J."/>
            <person name="Williams K.H."/>
            <person name="Banfield J.F."/>
        </authorList>
    </citation>
    <scope>NUCLEOTIDE SEQUENCE [LARGE SCALE GENOMIC DNA]</scope>
</reference>
<keyword evidence="1" id="KW-1133">Transmembrane helix</keyword>
<gene>
    <name evidence="2" type="ORF">UW44_C0006G0049</name>
</gene>
<dbReference type="Proteomes" id="UP000034006">
    <property type="component" value="Unassembled WGS sequence"/>
</dbReference>
<feature type="transmembrane region" description="Helical" evidence="1">
    <location>
        <begin position="30"/>
        <end position="49"/>
    </location>
</feature>
<dbReference type="AlphaFoldDB" id="A0A0G1HXR1"/>
<keyword evidence="1" id="KW-0812">Transmembrane</keyword>
<organism evidence="2 3">
    <name type="scientific">Candidatus Collierbacteria bacterium GW2011_GWB2_44_22</name>
    <dbReference type="NCBI Taxonomy" id="1618387"/>
    <lineage>
        <taxon>Bacteria</taxon>
        <taxon>Candidatus Collieribacteriota</taxon>
    </lineage>
</organism>
<dbReference type="STRING" id="1618387.UW44_C0006G0049"/>
<dbReference type="EMBL" id="LCIH01000006">
    <property type="protein sequence ID" value="KKT51931.1"/>
    <property type="molecule type" value="Genomic_DNA"/>
</dbReference>
<proteinExistence type="predicted"/>
<evidence type="ECO:0000256" key="1">
    <source>
        <dbReference type="SAM" id="Phobius"/>
    </source>
</evidence>
<feature type="transmembrane region" description="Helical" evidence="1">
    <location>
        <begin position="55"/>
        <end position="80"/>
    </location>
</feature>